<proteinExistence type="predicted"/>
<comment type="caution">
    <text evidence="1">The sequence shown here is derived from an EMBL/GenBank/DDBJ whole genome shotgun (WGS) entry which is preliminary data.</text>
</comment>
<protein>
    <recommendedName>
        <fullName evidence="3">LPS-assembly lipoprotein</fullName>
    </recommendedName>
</protein>
<evidence type="ECO:0000313" key="2">
    <source>
        <dbReference type="Proteomes" id="UP000252289"/>
    </source>
</evidence>
<evidence type="ECO:0000313" key="1">
    <source>
        <dbReference type="EMBL" id="RCL85005.1"/>
    </source>
</evidence>
<organism evidence="1 2">
    <name type="scientific">PS1 clade bacterium</name>
    <dbReference type="NCBI Taxonomy" id="2175152"/>
    <lineage>
        <taxon>Bacteria</taxon>
        <taxon>Pseudomonadati</taxon>
        <taxon>Pseudomonadota</taxon>
        <taxon>Alphaproteobacteria</taxon>
        <taxon>PS1 clade</taxon>
    </lineage>
</organism>
<name>A0A368EK61_9PROT</name>
<gene>
    <name evidence="1" type="ORF">DBW64_01810</name>
</gene>
<dbReference type="Proteomes" id="UP000252289">
    <property type="component" value="Unassembled WGS sequence"/>
</dbReference>
<evidence type="ECO:0008006" key="3">
    <source>
        <dbReference type="Google" id="ProtNLM"/>
    </source>
</evidence>
<dbReference type="Gene3D" id="3.30.160.150">
    <property type="entry name" value="Lipoprotein like domain"/>
    <property type="match status" value="1"/>
</dbReference>
<dbReference type="EMBL" id="QOQK01000005">
    <property type="protein sequence ID" value="RCL85005.1"/>
    <property type="molecule type" value="Genomic_DNA"/>
</dbReference>
<dbReference type="AlphaFoldDB" id="A0A368EK61"/>
<reference evidence="1 2" key="1">
    <citation type="journal article" date="2018" name="Microbiome">
        <title>Fine metagenomic profile of the Mediterranean stratified and mixed water columns revealed by assembly and recruitment.</title>
        <authorList>
            <person name="Haro-Moreno J.M."/>
            <person name="Lopez-Perez M."/>
            <person name="De La Torre J.R."/>
            <person name="Picazo A."/>
            <person name="Camacho A."/>
            <person name="Rodriguez-Valera F."/>
        </authorList>
    </citation>
    <scope>NUCLEOTIDE SEQUENCE [LARGE SCALE GENOMIC DNA]</scope>
    <source>
        <strain evidence="1">MED-G50</strain>
    </source>
</reference>
<sequence>MSGSLKQLQIKILGNLFLFPEKSLILLFNTLPKYARIIVVLGIINMVGMSLSGCGFEPLYGERAAPGLSSLFSTIQIQQPGNNPDNDLNRAVYNALAKTLKLEGKPRYRLDVIAGGNKAGVLMDNNSREARTRYMLKVHYSLYDIKEGTIATSGSASSSTSFNVNVSEYANLVALESAEARTAKAVAEKIVLKLGGWHKPMAQ</sequence>
<accession>A0A368EK61</accession>